<evidence type="ECO:0000256" key="6">
    <source>
        <dbReference type="ARBA" id="ARBA00023125"/>
    </source>
</evidence>
<evidence type="ECO:0000256" key="5">
    <source>
        <dbReference type="ARBA" id="ARBA00023054"/>
    </source>
</evidence>
<evidence type="ECO:0000256" key="8">
    <source>
        <dbReference type="ARBA" id="ARBA00023242"/>
    </source>
</evidence>
<dbReference type="PROSITE" id="PS50090">
    <property type="entry name" value="MYB_LIKE"/>
    <property type="match status" value="1"/>
</dbReference>
<dbReference type="GO" id="GO:0005730">
    <property type="term" value="C:nucleolus"/>
    <property type="evidence" value="ECO:0007669"/>
    <property type="project" value="UniProtKB-SubCell"/>
</dbReference>
<keyword evidence="7" id="KW-0804">Transcription</keyword>
<keyword evidence="15" id="KW-1185">Reference proteome</keyword>
<dbReference type="InterPro" id="IPR009057">
    <property type="entry name" value="Homeodomain-like_sf"/>
</dbReference>
<feature type="domain" description="HTH myb-type" evidence="12">
    <location>
        <begin position="1"/>
        <end position="31"/>
    </location>
</feature>
<name>A0A9Q1A612_9ROSI</name>
<reference evidence="14" key="2">
    <citation type="journal article" date="2023" name="Int. J. Mol. Sci.">
        <title>De Novo Assembly and Annotation of 11 Diverse Shrub Willow (Salix) Genomes Reveals Novel Gene Organization in Sex-Linked Regions.</title>
        <authorList>
            <person name="Hyden B."/>
            <person name="Feng K."/>
            <person name="Yates T.B."/>
            <person name="Jawdy S."/>
            <person name="Cereghino C."/>
            <person name="Smart L.B."/>
            <person name="Muchero W."/>
        </authorList>
    </citation>
    <scope>NUCLEOTIDE SEQUENCE</scope>
    <source>
        <tissue evidence="14">Shoot tip</tissue>
    </source>
</reference>
<feature type="domain" description="H15" evidence="13">
    <location>
        <begin position="116"/>
        <end position="184"/>
    </location>
</feature>
<dbReference type="EMBL" id="JAPFFM010000006">
    <property type="protein sequence ID" value="KAJ6759583.1"/>
    <property type="molecule type" value="Genomic_DNA"/>
</dbReference>
<protein>
    <recommendedName>
        <fullName evidence="9">MYB transcription factor</fullName>
    </recommendedName>
</protein>
<keyword evidence="3" id="KW-0158">Chromosome</keyword>
<feature type="region of interest" description="Disordered" evidence="10">
    <location>
        <begin position="186"/>
        <end position="211"/>
    </location>
</feature>
<evidence type="ECO:0000256" key="1">
    <source>
        <dbReference type="ARBA" id="ARBA00004286"/>
    </source>
</evidence>
<evidence type="ECO:0000259" key="11">
    <source>
        <dbReference type="PROSITE" id="PS50090"/>
    </source>
</evidence>
<evidence type="ECO:0000259" key="12">
    <source>
        <dbReference type="PROSITE" id="PS51294"/>
    </source>
</evidence>
<reference evidence="14" key="1">
    <citation type="submission" date="2022-11" db="EMBL/GenBank/DDBJ databases">
        <authorList>
            <person name="Hyden B.L."/>
            <person name="Feng K."/>
            <person name="Yates T."/>
            <person name="Jawdy S."/>
            <person name="Smart L.B."/>
            <person name="Muchero W."/>
        </authorList>
    </citation>
    <scope>NUCLEOTIDE SEQUENCE</scope>
    <source>
        <tissue evidence="14">Shoot tip</tissue>
    </source>
</reference>
<dbReference type="Gene3D" id="1.10.10.60">
    <property type="entry name" value="Homeodomain-like"/>
    <property type="match status" value="1"/>
</dbReference>
<evidence type="ECO:0000256" key="2">
    <source>
        <dbReference type="ARBA" id="ARBA00004604"/>
    </source>
</evidence>
<dbReference type="PANTHER" id="PTHR46267:SF15">
    <property type="entry name" value="WINGED HELIX-TURN-HELIX TRANSCRIPTION REPRESSOR DNA-BINDING PROTEIN-RELATED"/>
    <property type="match status" value="1"/>
</dbReference>
<evidence type="ECO:0000256" key="3">
    <source>
        <dbReference type="ARBA" id="ARBA00022454"/>
    </source>
</evidence>
<evidence type="ECO:0000259" key="13">
    <source>
        <dbReference type="PROSITE" id="PS51504"/>
    </source>
</evidence>
<keyword evidence="5" id="KW-0175">Coiled coil</keyword>
<dbReference type="Pfam" id="PF00538">
    <property type="entry name" value="Linker_histone"/>
    <property type="match status" value="1"/>
</dbReference>
<evidence type="ECO:0000313" key="14">
    <source>
        <dbReference type="EMBL" id="KAJ6759583.1"/>
    </source>
</evidence>
<evidence type="ECO:0000256" key="4">
    <source>
        <dbReference type="ARBA" id="ARBA00023015"/>
    </source>
</evidence>
<dbReference type="PANTHER" id="PTHR46267">
    <property type="entry name" value="SINGLE MYB HISTONE 4"/>
    <property type="match status" value="1"/>
</dbReference>
<evidence type="ECO:0000256" key="9">
    <source>
        <dbReference type="ARBA" id="ARBA00032813"/>
    </source>
</evidence>
<dbReference type="FunFam" id="1.10.10.60:FF:000168">
    <property type="entry name" value="Telomere repeat-binding factor 1"/>
    <property type="match status" value="1"/>
</dbReference>
<evidence type="ECO:0000256" key="10">
    <source>
        <dbReference type="SAM" id="MobiDB-lite"/>
    </source>
</evidence>
<proteinExistence type="predicted"/>
<evidence type="ECO:0000256" key="7">
    <source>
        <dbReference type="ARBA" id="ARBA00023163"/>
    </source>
</evidence>
<comment type="subcellular location">
    <subcellularLocation>
        <location evidence="1">Chromosome</location>
    </subcellularLocation>
    <subcellularLocation>
        <location evidence="2">Nucleus</location>
        <location evidence="2">Nucleolus</location>
    </subcellularLocation>
</comment>
<dbReference type="GO" id="GO:0003691">
    <property type="term" value="F:double-stranded telomeric DNA binding"/>
    <property type="evidence" value="ECO:0007669"/>
    <property type="project" value="InterPro"/>
</dbReference>
<dbReference type="Gene3D" id="1.10.10.10">
    <property type="entry name" value="Winged helix-like DNA-binding domain superfamily/Winged helix DNA-binding domain"/>
    <property type="match status" value="1"/>
</dbReference>
<dbReference type="AlphaFoldDB" id="A0A9Q1A612"/>
<sequence>MGNPKQKWTSEEEEALRAGVAKHGTGKWKNIQRDPEFNPYLYSRSNIDLKDKWRNMTVSAGSQSVKDKSRTLKARPNPDAAAHVAASTPLSNPHSSAAADDVVFDDSSEAAADSKTAPKYNAMIFEAISALNEPNGADTSAIISYIERRQELPQNFRRQLSSRLRRLLAQEKLEKVQNCYKIKKSSSFGTKTPTPKQKEMRPKPVQNIDHINSGDTVTEAADDAAYMVAEAENKSFVATEAVKESERVSKMAEDANSLLQLANEILEKCSRGEIVVMG</sequence>
<keyword evidence="4" id="KW-0805">Transcription regulation</keyword>
<dbReference type="InterPro" id="IPR005818">
    <property type="entry name" value="Histone_H1/H5_H15"/>
</dbReference>
<dbReference type="SMART" id="SM00717">
    <property type="entry name" value="SANT"/>
    <property type="match status" value="1"/>
</dbReference>
<dbReference type="GO" id="GO:0000786">
    <property type="term" value="C:nucleosome"/>
    <property type="evidence" value="ECO:0007669"/>
    <property type="project" value="InterPro"/>
</dbReference>
<dbReference type="SMART" id="SM00526">
    <property type="entry name" value="H15"/>
    <property type="match status" value="1"/>
</dbReference>
<dbReference type="SUPFAM" id="SSF46785">
    <property type="entry name" value="Winged helix' DNA-binding domain"/>
    <property type="match status" value="1"/>
</dbReference>
<dbReference type="Pfam" id="PF00249">
    <property type="entry name" value="Myb_DNA-binding"/>
    <property type="match status" value="1"/>
</dbReference>
<dbReference type="CDD" id="cd11660">
    <property type="entry name" value="SANT_TRF"/>
    <property type="match status" value="1"/>
</dbReference>
<dbReference type="SUPFAM" id="SSF46689">
    <property type="entry name" value="Homeodomain-like"/>
    <property type="match status" value="1"/>
</dbReference>
<feature type="compositionally biased region" description="Polar residues" evidence="10">
    <location>
        <begin position="186"/>
        <end position="195"/>
    </location>
</feature>
<dbReference type="GO" id="GO:0006334">
    <property type="term" value="P:nucleosome assembly"/>
    <property type="evidence" value="ECO:0007669"/>
    <property type="project" value="InterPro"/>
</dbReference>
<organism evidence="14 15">
    <name type="scientific">Salix koriyanagi</name>
    <dbReference type="NCBI Taxonomy" id="2511006"/>
    <lineage>
        <taxon>Eukaryota</taxon>
        <taxon>Viridiplantae</taxon>
        <taxon>Streptophyta</taxon>
        <taxon>Embryophyta</taxon>
        <taxon>Tracheophyta</taxon>
        <taxon>Spermatophyta</taxon>
        <taxon>Magnoliopsida</taxon>
        <taxon>eudicotyledons</taxon>
        <taxon>Gunneridae</taxon>
        <taxon>Pentapetalae</taxon>
        <taxon>rosids</taxon>
        <taxon>fabids</taxon>
        <taxon>Malpighiales</taxon>
        <taxon>Salicaceae</taxon>
        <taxon>Saliceae</taxon>
        <taxon>Salix</taxon>
    </lineage>
</organism>
<dbReference type="InterPro" id="IPR036390">
    <property type="entry name" value="WH_DNA-bd_sf"/>
</dbReference>
<dbReference type="PROSITE" id="PS51294">
    <property type="entry name" value="HTH_MYB"/>
    <property type="match status" value="1"/>
</dbReference>
<dbReference type="InterPro" id="IPR017930">
    <property type="entry name" value="Myb_dom"/>
</dbReference>
<dbReference type="InterPro" id="IPR001005">
    <property type="entry name" value="SANT/Myb"/>
</dbReference>
<accession>A0A9Q1A612</accession>
<gene>
    <name evidence="14" type="ORF">OIU74_026119</name>
</gene>
<comment type="caution">
    <text evidence="14">The sequence shown here is derived from an EMBL/GenBank/DDBJ whole genome shotgun (WGS) entry which is preliminary data.</text>
</comment>
<feature type="domain" description="Myb-like" evidence="11">
    <location>
        <begin position="5"/>
        <end position="57"/>
    </location>
</feature>
<keyword evidence="6" id="KW-0238">DNA-binding</keyword>
<feature type="region of interest" description="Disordered" evidence="10">
    <location>
        <begin position="59"/>
        <end position="98"/>
    </location>
</feature>
<dbReference type="InterPro" id="IPR036388">
    <property type="entry name" value="WH-like_DNA-bd_sf"/>
</dbReference>
<dbReference type="PROSITE" id="PS51504">
    <property type="entry name" value="H15"/>
    <property type="match status" value="1"/>
</dbReference>
<evidence type="ECO:0000313" key="15">
    <source>
        <dbReference type="Proteomes" id="UP001151752"/>
    </source>
</evidence>
<keyword evidence="8" id="KW-0539">Nucleus</keyword>
<dbReference type="InterPro" id="IPR044597">
    <property type="entry name" value="SMH1-6"/>
</dbReference>
<dbReference type="Proteomes" id="UP001151752">
    <property type="component" value="Chromosome 18"/>
</dbReference>